<organism evidence="2 3">
    <name type="scientific">Tremella mesenterica</name>
    <name type="common">Jelly fungus</name>
    <dbReference type="NCBI Taxonomy" id="5217"/>
    <lineage>
        <taxon>Eukaryota</taxon>
        <taxon>Fungi</taxon>
        <taxon>Dikarya</taxon>
        <taxon>Basidiomycota</taxon>
        <taxon>Agaricomycotina</taxon>
        <taxon>Tremellomycetes</taxon>
        <taxon>Tremellales</taxon>
        <taxon>Tremellaceae</taxon>
        <taxon>Tremella</taxon>
    </lineage>
</organism>
<feature type="region of interest" description="Disordered" evidence="1">
    <location>
        <begin position="83"/>
        <end position="104"/>
    </location>
</feature>
<dbReference type="GO" id="GO:0046933">
    <property type="term" value="F:proton-transporting ATP synthase activity, rotational mechanism"/>
    <property type="evidence" value="ECO:0007669"/>
    <property type="project" value="TreeGrafter"/>
</dbReference>
<dbReference type="Proteomes" id="UP000289152">
    <property type="component" value="Unassembled WGS sequence"/>
</dbReference>
<reference evidence="2 3" key="1">
    <citation type="submission" date="2016-06" db="EMBL/GenBank/DDBJ databases">
        <title>Evolution of pathogenesis and genome organization in the Tremellales.</title>
        <authorList>
            <person name="Cuomo C."/>
            <person name="Litvintseva A."/>
            <person name="Heitman J."/>
            <person name="Chen Y."/>
            <person name="Sun S."/>
            <person name="Springer D."/>
            <person name="Dromer F."/>
            <person name="Young S."/>
            <person name="Zeng Q."/>
            <person name="Chapman S."/>
            <person name="Gujja S."/>
            <person name="Saif S."/>
            <person name="Birren B."/>
        </authorList>
    </citation>
    <scope>NUCLEOTIDE SEQUENCE [LARGE SCALE GENOMIC DNA]</scope>
    <source>
        <strain evidence="2 3">ATCC 28783</strain>
    </source>
</reference>
<evidence type="ECO:0000256" key="1">
    <source>
        <dbReference type="SAM" id="MobiDB-lite"/>
    </source>
</evidence>
<dbReference type="VEuPathDB" id="FungiDB:TREMEDRAFT_63203"/>
<dbReference type="PANTHER" id="PTHR28207">
    <property type="entry name" value="ATP SYNTHASE SUBUNIT H, MITOCHONDRIAL"/>
    <property type="match status" value="1"/>
</dbReference>
<gene>
    <name evidence="2" type="ORF">M231_05155</name>
</gene>
<dbReference type="EMBL" id="SDIL01000065">
    <property type="protein sequence ID" value="RXK37613.1"/>
    <property type="molecule type" value="Genomic_DNA"/>
</dbReference>
<dbReference type="InterPro" id="IPR019711">
    <property type="entry name" value="ATP_synth_F0_suH"/>
</dbReference>
<name>A0A4Q1BIV0_TREME</name>
<dbReference type="InParanoid" id="A0A4Q1BIV0"/>
<evidence type="ECO:0000313" key="3">
    <source>
        <dbReference type="Proteomes" id="UP000289152"/>
    </source>
</evidence>
<proteinExistence type="predicted"/>
<dbReference type="PANTHER" id="PTHR28207:SF1">
    <property type="entry name" value="ATP SYNTHASE SUBUNIT H, MITOCHONDRIAL"/>
    <property type="match status" value="1"/>
</dbReference>
<dbReference type="FunCoup" id="A0A4Q1BIV0">
    <property type="interactions" value="46"/>
</dbReference>
<sequence>MASLIRLTVRRATPLSRSFSVSAMGRKDLLQDLYVSQLKNYKPAPQAQDAHVGLVRNYTAPSPPQAPALPTDLASELAKFDSEEPIIGQTTATPKKEEEGESADAFLTFLEKDQSKEEVHH</sequence>
<comment type="caution">
    <text evidence="2">The sequence shown here is derived from an EMBL/GenBank/DDBJ whole genome shotgun (WGS) entry which is preliminary data.</text>
</comment>
<evidence type="ECO:0008006" key="4">
    <source>
        <dbReference type="Google" id="ProtNLM"/>
    </source>
</evidence>
<dbReference type="OrthoDB" id="274752at2759"/>
<dbReference type="Pfam" id="PF10775">
    <property type="entry name" value="ATP_sub_h"/>
    <property type="match status" value="1"/>
</dbReference>
<dbReference type="STRING" id="5217.A0A4Q1BIV0"/>
<keyword evidence="3" id="KW-1185">Reference proteome</keyword>
<protein>
    <recommendedName>
        <fullName evidence="4">F-type H+-transporting ATPase subunit H</fullName>
    </recommendedName>
</protein>
<accession>A0A4Q1BIV0</accession>
<dbReference type="AlphaFoldDB" id="A0A4Q1BIV0"/>
<evidence type="ECO:0000313" key="2">
    <source>
        <dbReference type="EMBL" id="RXK37613.1"/>
    </source>
</evidence>